<protein>
    <submittedName>
        <fullName evidence="7">Sigma-70 family RNA polymerase sigma factor</fullName>
    </submittedName>
</protein>
<dbReference type="InterPro" id="IPR013324">
    <property type="entry name" value="RNA_pol_sigma_r3/r4-like"/>
</dbReference>
<comment type="similarity">
    <text evidence="1">Belongs to the sigma-70 factor family. ECF subfamily.</text>
</comment>
<evidence type="ECO:0000259" key="6">
    <source>
        <dbReference type="Pfam" id="PF08281"/>
    </source>
</evidence>
<reference evidence="7 8" key="1">
    <citation type="submission" date="2018-10" db="EMBL/GenBank/DDBJ databases">
        <title>Draft genome of Mycobacterium hodleri strain B.</title>
        <authorList>
            <person name="Amande T.J."/>
            <person name="Mcgenity T.J."/>
        </authorList>
    </citation>
    <scope>NUCLEOTIDE SEQUENCE [LARGE SCALE GENOMIC DNA]</scope>
    <source>
        <strain evidence="7 8">B</strain>
    </source>
</reference>
<dbReference type="GO" id="GO:0006352">
    <property type="term" value="P:DNA-templated transcription initiation"/>
    <property type="evidence" value="ECO:0007669"/>
    <property type="project" value="InterPro"/>
</dbReference>
<dbReference type="GO" id="GO:0003677">
    <property type="term" value="F:DNA binding"/>
    <property type="evidence" value="ECO:0007669"/>
    <property type="project" value="UniProtKB-KW"/>
</dbReference>
<gene>
    <name evidence="7" type="ORF">D8S82_18155</name>
</gene>
<organism evidence="7 8">
    <name type="scientific">Mycolicibacterium hodleri</name>
    <dbReference type="NCBI Taxonomy" id="49897"/>
    <lineage>
        <taxon>Bacteria</taxon>
        <taxon>Bacillati</taxon>
        <taxon>Actinomycetota</taxon>
        <taxon>Actinomycetes</taxon>
        <taxon>Mycobacteriales</taxon>
        <taxon>Mycobacteriaceae</taxon>
        <taxon>Mycolicibacterium</taxon>
    </lineage>
</organism>
<dbReference type="Proteomes" id="UP000315759">
    <property type="component" value="Unassembled WGS sequence"/>
</dbReference>
<evidence type="ECO:0000256" key="2">
    <source>
        <dbReference type="ARBA" id="ARBA00023015"/>
    </source>
</evidence>
<dbReference type="GO" id="GO:0016987">
    <property type="term" value="F:sigma factor activity"/>
    <property type="evidence" value="ECO:0007669"/>
    <property type="project" value="UniProtKB-KW"/>
</dbReference>
<keyword evidence="4" id="KW-0238">DNA-binding</keyword>
<evidence type="ECO:0000313" key="8">
    <source>
        <dbReference type="Proteomes" id="UP000315759"/>
    </source>
</evidence>
<evidence type="ECO:0000256" key="5">
    <source>
        <dbReference type="ARBA" id="ARBA00023163"/>
    </source>
</evidence>
<evidence type="ECO:0000313" key="7">
    <source>
        <dbReference type="EMBL" id="TQR85127.1"/>
    </source>
</evidence>
<name>A0A544VYR6_9MYCO</name>
<dbReference type="InterPro" id="IPR036388">
    <property type="entry name" value="WH-like_DNA-bd_sf"/>
</dbReference>
<dbReference type="InterPro" id="IPR013249">
    <property type="entry name" value="RNA_pol_sigma70_r4_t2"/>
</dbReference>
<keyword evidence="5" id="KW-0804">Transcription</keyword>
<keyword evidence="3" id="KW-0731">Sigma factor</keyword>
<keyword evidence="8" id="KW-1185">Reference proteome</keyword>
<dbReference type="Gene3D" id="1.10.10.10">
    <property type="entry name" value="Winged helix-like DNA-binding domain superfamily/Winged helix DNA-binding domain"/>
    <property type="match status" value="1"/>
</dbReference>
<dbReference type="SUPFAM" id="SSF88659">
    <property type="entry name" value="Sigma3 and sigma4 domains of RNA polymerase sigma factors"/>
    <property type="match status" value="1"/>
</dbReference>
<accession>A0A544VYR6</accession>
<dbReference type="AlphaFoldDB" id="A0A544VYR6"/>
<feature type="domain" description="RNA polymerase sigma factor 70 region 4 type 2" evidence="6">
    <location>
        <begin position="5"/>
        <end position="56"/>
    </location>
</feature>
<dbReference type="EMBL" id="VIFX01000023">
    <property type="protein sequence ID" value="TQR85127.1"/>
    <property type="molecule type" value="Genomic_DNA"/>
</dbReference>
<evidence type="ECO:0000256" key="1">
    <source>
        <dbReference type="ARBA" id="ARBA00010641"/>
    </source>
</evidence>
<sequence>MDPRRLAQAMTGLPADEREILFCASSLRWSVERIAGDFDLSSDVVKLRLHDALRRLLGPTASCPPGMP</sequence>
<evidence type="ECO:0000256" key="3">
    <source>
        <dbReference type="ARBA" id="ARBA00023082"/>
    </source>
</evidence>
<evidence type="ECO:0000256" key="4">
    <source>
        <dbReference type="ARBA" id="ARBA00023125"/>
    </source>
</evidence>
<comment type="caution">
    <text evidence="7">The sequence shown here is derived from an EMBL/GenBank/DDBJ whole genome shotgun (WGS) entry which is preliminary data.</text>
</comment>
<keyword evidence="2" id="KW-0805">Transcription regulation</keyword>
<dbReference type="Pfam" id="PF08281">
    <property type="entry name" value="Sigma70_r4_2"/>
    <property type="match status" value="1"/>
</dbReference>
<proteinExistence type="inferred from homology"/>